<evidence type="ECO:0000256" key="5">
    <source>
        <dbReference type="ARBA" id="ARBA00022679"/>
    </source>
</evidence>
<comment type="similarity">
    <text evidence="11">Belongs to the ApbE family.</text>
</comment>
<dbReference type="PANTHER" id="PTHR30040">
    <property type="entry name" value="THIAMINE BIOSYNTHESIS LIPOPROTEIN APBE"/>
    <property type="match status" value="1"/>
</dbReference>
<evidence type="ECO:0000256" key="4">
    <source>
        <dbReference type="ARBA" id="ARBA00022630"/>
    </source>
</evidence>
<proteinExistence type="inferred from homology"/>
<evidence type="ECO:0000256" key="6">
    <source>
        <dbReference type="ARBA" id="ARBA00022723"/>
    </source>
</evidence>
<dbReference type="SUPFAM" id="SSF143631">
    <property type="entry name" value="ApbE-like"/>
    <property type="match status" value="1"/>
</dbReference>
<evidence type="ECO:0000256" key="1">
    <source>
        <dbReference type="ARBA" id="ARBA00001946"/>
    </source>
</evidence>
<dbReference type="InterPro" id="IPR003374">
    <property type="entry name" value="ApbE-like_sf"/>
</dbReference>
<dbReference type="PANTHER" id="PTHR30040:SF2">
    <property type="entry name" value="FAD:PROTEIN FMN TRANSFERASE"/>
    <property type="match status" value="1"/>
</dbReference>
<dbReference type="Proteomes" id="UP001595583">
    <property type="component" value="Unassembled WGS sequence"/>
</dbReference>
<keyword evidence="6 11" id="KW-0479">Metal-binding</keyword>
<evidence type="ECO:0000256" key="8">
    <source>
        <dbReference type="ARBA" id="ARBA00022842"/>
    </source>
</evidence>
<evidence type="ECO:0000313" key="13">
    <source>
        <dbReference type="Proteomes" id="UP001595583"/>
    </source>
</evidence>
<evidence type="ECO:0000256" key="7">
    <source>
        <dbReference type="ARBA" id="ARBA00022827"/>
    </source>
</evidence>
<dbReference type="Gene3D" id="3.10.520.10">
    <property type="entry name" value="ApbE-like domains"/>
    <property type="match status" value="1"/>
</dbReference>
<reference evidence="13" key="1">
    <citation type="journal article" date="2019" name="Int. J. Syst. Evol. Microbiol.">
        <title>The Global Catalogue of Microorganisms (GCM) 10K type strain sequencing project: providing services to taxonomists for standard genome sequencing and annotation.</title>
        <authorList>
            <consortium name="The Broad Institute Genomics Platform"/>
            <consortium name="The Broad Institute Genome Sequencing Center for Infectious Disease"/>
            <person name="Wu L."/>
            <person name="Ma J."/>
        </authorList>
    </citation>
    <scope>NUCLEOTIDE SEQUENCE [LARGE SCALE GENOMIC DNA]</scope>
    <source>
        <strain evidence="13">KCTC 52165</strain>
    </source>
</reference>
<dbReference type="InterPro" id="IPR024932">
    <property type="entry name" value="ApbE"/>
</dbReference>
<keyword evidence="5 11" id="KW-0808">Transferase</keyword>
<comment type="catalytic activity">
    <reaction evidence="10 11">
        <text>L-threonyl-[protein] + FAD = FMN-L-threonyl-[protein] + AMP + H(+)</text>
        <dbReference type="Rhea" id="RHEA:36847"/>
        <dbReference type="Rhea" id="RHEA-COMP:11060"/>
        <dbReference type="Rhea" id="RHEA-COMP:11061"/>
        <dbReference type="ChEBI" id="CHEBI:15378"/>
        <dbReference type="ChEBI" id="CHEBI:30013"/>
        <dbReference type="ChEBI" id="CHEBI:57692"/>
        <dbReference type="ChEBI" id="CHEBI:74257"/>
        <dbReference type="ChEBI" id="CHEBI:456215"/>
        <dbReference type="EC" id="2.7.1.180"/>
    </reaction>
</comment>
<dbReference type="EC" id="2.7.1.180" evidence="2 11"/>
<sequence length="330" mass="34923">MSKMSIETERRALNGPTMGTRWSALFYTTEAFDRGPVRDALQAAVDEVDAQMSTWRPDSDLMRLNASPPGVWVEVPRRLVEVLRLALDIGRASGGAFDIGMGDAVAAWGFGSAAADRRLIRNALDAARQPTHAVLELDMPNARVRKTAPITLDLNGIAKGYGVDRLAETLRDFGISSGLVGIDGEMRALGLRPNGQPWAIAIEAPAADRRASHSLLALQDAAVATSGDYRHVVTVQGQRLSHTMDPITGAPLRSSPASVTVVARSCAEADAWATALMVLGSTTGGELAARHGLDVLFLIREANGFKAHAVGPLFDGGAVPGADRERSAIG</sequence>
<evidence type="ECO:0000256" key="2">
    <source>
        <dbReference type="ARBA" id="ARBA00011955"/>
    </source>
</evidence>
<accession>A0ABV7KJY8</accession>
<dbReference type="PIRSF" id="PIRSF006268">
    <property type="entry name" value="ApbE"/>
    <property type="match status" value="1"/>
</dbReference>
<dbReference type="RefSeq" id="WP_378224956.1">
    <property type="nucleotide sequence ID" value="NZ_JBHRTK010000031.1"/>
</dbReference>
<evidence type="ECO:0000256" key="11">
    <source>
        <dbReference type="PIRNR" id="PIRNR006268"/>
    </source>
</evidence>
<organism evidence="12 13">
    <name type="scientific">Aquamicrobium soli</name>
    <dbReference type="NCBI Taxonomy" id="1811518"/>
    <lineage>
        <taxon>Bacteria</taxon>
        <taxon>Pseudomonadati</taxon>
        <taxon>Pseudomonadota</taxon>
        <taxon>Alphaproteobacteria</taxon>
        <taxon>Hyphomicrobiales</taxon>
        <taxon>Phyllobacteriaceae</taxon>
        <taxon>Aquamicrobium</taxon>
    </lineage>
</organism>
<gene>
    <name evidence="12" type="ORF">ACFOHJ_22285</name>
</gene>
<protein>
    <recommendedName>
        <fullName evidence="3 11">FAD:protein FMN transferase</fullName>
        <ecNumber evidence="2 11">2.7.1.180</ecNumber>
    </recommendedName>
    <alternativeName>
        <fullName evidence="9 11">Flavin transferase</fullName>
    </alternativeName>
</protein>
<name>A0ABV7KJY8_9HYPH</name>
<dbReference type="Pfam" id="PF02424">
    <property type="entry name" value="ApbE"/>
    <property type="match status" value="1"/>
</dbReference>
<evidence type="ECO:0000313" key="12">
    <source>
        <dbReference type="EMBL" id="MFC3208956.1"/>
    </source>
</evidence>
<evidence type="ECO:0000256" key="9">
    <source>
        <dbReference type="ARBA" id="ARBA00031306"/>
    </source>
</evidence>
<keyword evidence="4 11" id="KW-0285">Flavoprotein</keyword>
<keyword evidence="7 11" id="KW-0274">FAD</keyword>
<evidence type="ECO:0000256" key="3">
    <source>
        <dbReference type="ARBA" id="ARBA00016337"/>
    </source>
</evidence>
<comment type="cofactor">
    <cofactor evidence="1">
        <name>Mg(2+)</name>
        <dbReference type="ChEBI" id="CHEBI:18420"/>
    </cofactor>
</comment>
<keyword evidence="8 11" id="KW-0460">Magnesium</keyword>
<dbReference type="EMBL" id="JBHRTK010000031">
    <property type="protein sequence ID" value="MFC3208956.1"/>
    <property type="molecule type" value="Genomic_DNA"/>
</dbReference>
<evidence type="ECO:0000256" key="10">
    <source>
        <dbReference type="ARBA" id="ARBA00048540"/>
    </source>
</evidence>
<dbReference type="GO" id="GO:0016740">
    <property type="term" value="F:transferase activity"/>
    <property type="evidence" value="ECO:0007669"/>
    <property type="project" value="UniProtKB-KW"/>
</dbReference>
<keyword evidence="13" id="KW-1185">Reference proteome</keyword>
<comment type="caution">
    <text evidence="12">The sequence shown here is derived from an EMBL/GenBank/DDBJ whole genome shotgun (WGS) entry which is preliminary data.</text>
</comment>